<feature type="transmembrane region" description="Helical" evidence="2">
    <location>
        <begin position="20"/>
        <end position="39"/>
    </location>
</feature>
<organism evidence="5 6">
    <name type="scientific">Flavimobilis soli</name>
    <dbReference type="NCBI Taxonomy" id="442709"/>
    <lineage>
        <taxon>Bacteria</taxon>
        <taxon>Bacillati</taxon>
        <taxon>Actinomycetota</taxon>
        <taxon>Actinomycetes</taxon>
        <taxon>Micrococcales</taxon>
        <taxon>Jonesiaceae</taxon>
        <taxon>Flavimobilis</taxon>
    </lineage>
</organism>
<gene>
    <name evidence="5" type="ORF">ATL41_0986</name>
</gene>
<feature type="domain" description="Alpha/beta-hydrolase catalytic" evidence="3">
    <location>
        <begin position="261"/>
        <end position="551"/>
    </location>
</feature>
<feature type="transmembrane region" description="Helical" evidence="2">
    <location>
        <begin position="124"/>
        <end position="145"/>
    </location>
</feature>
<proteinExistence type="predicted"/>
<accession>A0A2A9EDH6</accession>
<evidence type="ECO:0000313" key="6">
    <source>
        <dbReference type="Proteomes" id="UP000221394"/>
    </source>
</evidence>
<feature type="domain" description="Alpha/beta-hydrolase N-terminal" evidence="4">
    <location>
        <begin position="36"/>
        <end position="243"/>
    </location>
</feature>
<dbReference type="InterPro" id="IPR027788">
    <property type="entry name" value="Alpha/beta-hydrolase_N_dom"/>
</dbReference>
<dbReference type="Proteomes" id="UP000221394">
    <property type="component" value="Unassembled WGS sequence"/>
</dbReference>
<feature type="transmembrane region" description="Helical" evidence="2">
    <location>
        <begin position="45"/>
        <end position="69"/>
    </location>
</feature>
<sequence>MPARVRTAVHGWARGHAARLHPVALAFALAFFAASMTPSLLPRAWYLQAVATGLSSVIGYGVGCLVVWFAHGLGVSPRFSARTRRRGWRVLGWTAAVVVPASLVLGTYWQKIVRDLVGRQSAPYGTYLAVLPVALVLAAVILLAARGIRALSQRVILRLDTFLPAPVARLIGVMLVVVLVVVAADATVQRGFVARAERTARVADRDTPRGVVPPTSPLRSGSPESAEPWGTLGSEGRRFVAGGSDAAAIEAVTQRPAIDPIRVYAGRDAAGPQGSVDDVATHVVAELERTGAFERGTIAVATTTGTGWVNEQIASALEHVTGGDCAIAAMQYSYLPSPVAFVVDRDTPREAARALLAAVRTRLDQVPEDERPRLLIFGESLGSYGSQAQFPDAASLVAAVDGALLIGTPGFSEPWATITANRDEGSPQRLPVVDGGAAIRFAASPEDLELGGAPWGERRIVYWQHASDPVTWWSPDLLLRRPDWLVEPSGPDVDPGVRWFPFVTFWQVSLDMVFSLDVPDGHGHAYGLDAVDLWAAIVQPEGWDSQATARVRAALAGSR</sequence>
<dbReference type="InterPro" id="IPR027787">
    <property type="entry name" value="Alpha/beta-hydrolase_catalytic"/>
</dbReference>
<keyword evidence="2" id="KW-1133">Transmembrane helix</keyword>
<keyword evidence="2" id="KW-0812">Transmembrane</keyword>
<evidence type="ECO:0000259" key="3">
    <source>
        <dbReference type="Pfam" id="PF10081"/>
    </source>
</evidence>
<keyword evidence="6" id="KW-1185">Reference proteome</keyword>
<dbReference type="AlphaFoldDB" id="A0A2A9EDH6"/>
<dbReference type="Pfam" id="PF15420">
    <property type="entry name" value="Abhydrolase_9_N"/>
    <property type="match status" value="1"/>
</dbReference>
<dbReference type="RefSeq" id="WP_181010230.1">
    <property type="nucleotide sequence ID" value="NZ_PDJH01000001.1"/>
</dbReference>
<evidence type="ECO:0000313" key="5">
    <source>
        <dbReference type="EMBL" id="PFG36270.1"/>
    </source>
</evidence>
<feature type="transmembrane region" description="Helical" evidence="2">
    <location>
        <begin position="166"/>
        <end position="184"/>
    </location>
</feature>
<protein>
    <submittedName>
        <fullName evidence="5">Putative membrane protein</fullName>
    </submittedName>
</protein>
<keyword evidence="2" id="KW-0472">Membrane</keyword>
<evidence type="ECO:0000259" key="4">
    <source>
        <dbReference type="Pfam" id="PF15420"/>
    </source>
</evidence>
<evidence type="ECO:0000256" key="1">
    <source>
        <dbReference type="SAM" id="MobiDB-lite"/>
    </source>
</evidence>
<feature type="transmembrane region" description="Helical" evidence="2">
    <location>
        <begin position="90"/>
        <end position="109"/>
    </location>
</feature>
<dbReference type="EMBL" id="PDJH01000001">
    <property type="protein sequence ID" value="PFG36270.1"/>
    <property type="molecule type" value="Genomic_DNA"/>
</dbReference>
<dbReference type="Pfam" id="PF10081">
    <property type="entry name" value="Abhydrolase_9"/>
    <property type="match status" value="1"/>
</dbReference>
<evidence type="ECO:0000256" key="2">
    <source>
        <dbReference type="SAM" id="Phobius"/>
    </source>
</evidence>
<name>A0A2A9EDH6_9MICO</name>
<comment type="caution">
    <text evidence="5">The sequence shown here is derived from an EMBL/GenBank/DDBJ whole genome shotgun (WGS) entry which is preliminary data.</text>
</comment>
<feature type="region of interest" description="Disordered" evidence="1">
    <location>
        <begin position="204"/>
        <end position="230"/>
    </location>
</feature>
<reference evidence="5 6" key="1">
    <citation type="submission" date="2017-10" db="EMBL/GenBank/DDBJ databases">
        <title>Sequencing the genomes of 1000 actinobacteria strains.</title>
        <authorList>
            <person name="Klenk H.-P."/>
        </authorList>
    </citation>
    <scope>NUCLEOTIDE SEQUENCE [LARGE SCALE GENOMIC DNA]</scope>
    <source>
        <strain evidence="5 6">DSM 21574</strain>
    </source>
</reference>